<dbReference type="InterPro" id="IPR011992">
    <property type="entry name" value="EF-hand-dom_pair"/>
</dbReference>
<evidence type="ECO:0000256" key="1">
    <source>
        <dbReference type="SAM" id="Coils"/>
    </source>
</evidence>
<name>A0AAU9K1W0_9CILI</name>
<sequence>MKWTKIAKHANVEKKDYIKTKKEELIKARSELASLETAYREALEKERLKELAKKEQESLANLAYFTEETIKARKLIKEIGKECYDKLRNLFTRYATVFNFDRSGYIDLTQFRLFCNEIGLSSQLAISDAEVVYHYVNQRGLLNFWKFIKVMKMLSNFIHQDHTETEALEIVGLELCFPAQREDNIDRNHELWDEQLEFPMAKDLFESHKKLLQEIFNVYSQKIYKVLCLKEFLGLCMDLELIPGIMSCWEASRIFRSVINPEIFEDCVTYEEFLKCLGYIALSKFHQQESEFPYLAISRFLNTIESREQIIREKKFELPVIKQYEDI</sequence>
<gene>
    <name evidence="2" type="ORF">BSTOLATCC_MIC53955</name>
</gene>
<feature type="coiled-coil region" evidence="1">
    <location>
        <begin position="18"/>
        <end position="55"/>
    </location>
</feature>
<organism evidence="2 3">
    <name type="scientific">Blepharisma stoltei</name>
    <dbReference type="NCBI Taxonomy" id="1481888"/>
    <lineage>
        <taxon>Eukaryota</taxon>
        <taxon>Sar</taxon>
        <taxon>Alveolata</taxon>
        <taxon>Ciliophora</taxon>
        <taxon>Postciliodesmatophora</taxon>
        <taxon>Heterotrichea</taxon>
        <taxon>Heterotrichida</taxon>
        <taxon>Blepharismidae</taxon>
        <taxon>Blepharisma</taxon>
    </lineage>
</organism>
<accession>A0AAU9K1W0</accession>
<reference evidence="2" key="1">
    <citation type="submission" date="2021-09" db="EMBL/GenBank/DDBJ databases">
        <authorList>
            <consortium name="AG Swart"/>
            <person name="Singh M."/>
            <person name="Singh A."/>
            <person name="Seah K."/>
            <person name="Emmerich C."/>
        </authorList>
    </citation>
    <scope>NUCLEOTIDE SEQUENCE</scope>
    <source>
        <strain evidence="2">ATCC30299</strain>
    </source>
</reference>
<dbReference type="AlphaFoldDB" id="A0AAU9K1W0"/>
<dbReference type="SUPFAM" id="SSF47473">
    <property type="entry name" value="EF-hand"/>
    <property type="match status" value="1"/>
</dbReference>
<evidence type="ECO:0000313" key="3">
    <source>
        <dbReference type="Proteomes" id="UP001162131"/>
    </source>
</evidence>
<dbReference type="EMBL" id="CAJZBQ010000053">
    <property type="protein sequence ID" value="CAG9331897.1"/>
    <property type="molecule type" value="Genomic_DNA"/>
</dbReference>
<proteinExistence type="predicted"/>
<keyword evidence="1" id="KW-0175">Coiled coil</keyword>
<evidence type="ECO:0000313" key="2">
    <source>
        <dbReference type="EMBL" id="CAG9331897.1"/>
    </source>
</evidence>
<evidence type="ECO:0008006" key="4">
    <source>
        <dbReference type="Google" id="ProtNLM"/>
    </source>
</evidence>
<protein>
    <recommendedName>
        <fullName evidence="4">EF-hand domain-containing protein</fullName>
    </recommendedName>
</protein>
<comment type="caution">
    <text evidence="2">The sequence shown here is derived from an EMBL/GenBank/DDBJ whole genome shotgun (WGS) entry which is preliminary data.</text>
</comment>
<dbReference type="Gene3D" id="1.10.238.10">
    <property type="entry name" value="EF-hand"/>
    <property type="match status" value="1"/>
</dbReference>
<dbReference type="Proteomes" id="UP001162131">
    <property type="component" value="Unassembled WGS sequence"/>
</dbReference>
<keyword evidence="3" id="KW-1185">Reference proteome</keyword>